<dbReference type="PROSITE" id="PS50093">
    <property type="entry name" value="PKD"/>
    <property type="match status" value="1"/>
</dbReference>
<evidence type="ECO:0000256" key="5">
    <source>
        <dbReference type="ARBA" id="ARBA00022807"/>
    </source>
</evidence>
<evidence type="ECO:0000256" key="3">
    <source>
        <dbReference type="ARBA" id="ARBA00022729"/>
    </source>
</evidence>
<feature type="non-terminal residue" evidence="7">
    <location>
        <position position="455"/>
    </location>
</feature>
<protein>
    <recommendedName>
        <fullName evidence="6">PKD domain-containing protein</fullName>
    </recommendedName>
</protein>
<accession>A0A382H1V4</accession>
<evidence type="ECO:0000256" key="1">
    <source>
        <dbReference type="ARBA" id="ARBA00009693"/>
    </source>
</evidence>
<name>A0A382H1V4_9ZZZZ</name>
<dbReference type="InterPro" id="IPR035986">
    <property type="entry name" value="PKD_dom_sf"/>
</dbReference>
<evidence type="ECO:0000313" key="7">
    <source>
        <dbReference type="EMBL" id="SVB81115.1"/>
    </source>
</evidence>
<dbReference type="InterPro" id="IPR000601">
    <property type="entry name" value="PKD_dom"/>
</dbReference>
<gene>
    <name evidence="7" type="ORF">METZ01_LOCUS233969</name>
</gene>
<evidence type="ECO:0000259" key="6">
    <source>
        <dbReference type="PROSITE" id="PS50093"/>
    </source>
</evidence>
<proteinExistence type="inferred from homology"/>
<dbReference type="SUPFAM" id="SSF54001">
    <property type="entry name" value="Cysteine proteinases"/>
    <property type="match status" value="1"/>
</dbReference>
<dbReference type="InterPro" id="IPR025896">
    <property type="entry name" value="Spi_Prtas-inh"/>
</dbReference>
<dbReference type="Pfam" id="PF01640">
    <property type="entry name" value="Peptidase_C10"/>
    <property type="match status" value="1"/>
</dbReference>
<dbReference type="Pfam" id="PF13734">
    <property type="entry name" value="Inhibitor_I69"/>
    <property type="match status" value="1"/>
</dbReference>
<dbReference type="CDD" id="cd00146">
    <property type="entry name" value="PKD"/>
    <property type="match status" value="1"/>
</dbReference>
<evidence type="ECO:0000256" key="2">
    <source>
        <dbReference type="ARBA" id="ARBA00022670"/>
    </source>
</evidence>
<keyword evidence="5" id="KW-0788">Thiol protease</keyword>
<keyword evidence="4" id="KW-0378">Hydrolase</keyword>
<dbReference type="AlphaFoldDB" id="A0A382H1V4"/>
<dbReference type="GO" id="GO:0008234">
    <property type="term" value="F:cysteine-type peptidase activity"/>
    <property type="evidence" value="ECO:0007669"/>
    <property type="project" value="UniProtKB-KW"/>
</dbReference>
<dbReference type="InterPro" id="IPR013783">
    <property type="entry name" value="Ig-like_fold"/>
</dbReference>
<dbReference type="Gene3D" id="3.90.70.50">
    <property type="entry name" value="Peptidase C10, streptopain"/>
    <property type="match status" value="1"/>
</dbReference>
<feature type="domain" description="PKD" evidence="6">
    <location>
        <begin position="388"/>
        <end position="429"/>
    </location>
</feature>
<dbReference type="Gene3D" id="2.60.40.10">
    <property type="entry name" value="Immunoglobulins"/>
    <property type="match status" value="1"/>
</dbReference>
<keyword evidence="3" id="KW-0732">Signal</keyword>
<dbReference type="EMBL" id="UINC01058630">
    <property type="protein sequence ID" value="SVB81115.1"/>
    <property type="molecule type" value="Genomic_DNA"/>
</dbReference>
<sequence length="455" mass="50257">MNNKFIILYCLFLSLLFPGPVSISDAEKVALNLVIERDNNGQIESLKNILIDEGDGTVFFYTVDFEPSGFALISADDRITPILGYSFINDLTPDNQPIQLEAFLENVRSYIKYVITQNIPASESITSMWENYISDSISPDRDLRSVDPLITANWNQGGAWNDMCPGNALVGCVAVAMGQVMYYWSHPVEGSGYTAYYDPDYGNIYADFGNTIYDFDNMQDNSATEASQLLLFHAGVAVHMDYGQNASGAYVCYTGLNAKSALRDNFNYNQDIGCASRNNFSDSEWADLLVEQLENGWPMIYRAYQDGGGAGHAWNVDGYDGDLFHCNWGWGGSSNGYFSLGSMGGFNQDQAAVINILPDGLEPPMALFDFEVDNYTVFFTDLSVIINSELIAWDWDFGDGNVSDEISPVHSYESEGVYYVSLVVTSNYGLDSDPYVAEVVIESCTDPLDNCGVCG</sequence>
<dbReference type="SUPFAM" id="SSF49299">
    <property type="entry name" value="PKD domain"/>
    <property type="match status" value="1"/>
</dbReference>
<dbReference type="InterPro" id="IPR022409">
    <property type="entry name" value="PKD/Chitinase_dom"/>
</dbReference>
<dbReference type="InterPro" id="IPR038765">
    <property type="entry name" value="Papain-like_cys_pep_sf"/>
</dbReference>
<comment type="similarity">
    <text evidence="1">Belongs to the peptidase C10 family.</text>
</comment>
<organism evidence="7">
    <name type="scientific">marine metagenome</name>
    <dbReference type="NCBI Taxonomy" id="408172"/>
    <lineage>
        <taxon>unclassified sequences</taxon>
        <taxon>metagenomes</taxon>
        <taxon>ecological metagenomes</taxon>
    </lineage>
</organism>
<evidence type="ECO:0000256" key="4">
    <source>
        <dbReference type="ARBA" id="ARBA00022801"/>
    </source>
</evidence>
<dbReference type="InterPro" id="IPR044934">
    <property type="entry name" value="Streptopain_sf"/>
</dbReference>
<dbReference type="Pfam" id="PF18911">
    <property type="entry name" value="PKD_4"/>
    <property type="match status" value="1"/>
</dbReference>
<dbReference type="InterPro" id="IPR000200">
    <property type="entry name" value="Peptidase_C10"/>
</dbReference>
<keyword evidence="2" id="KW-0645">Protease</keyword>
<dbReference type="SMART" id="SM00089">
    <property type="entry name" value="PKD"/>
    <property type="match status" value="1"/>
</dbReference>
<dbReference type="PRINTS" id="PR00797">
    <property type="entry name" value="STREPTOPAIN"/>
</dbReference>
<dbReference type="GO" id="GO:0006508">
    <property type="term" value="P:proteolysis"/>
    <property type="evidence" value="ECO:0007669"/>
    <property type="project" value="UniProtKB-KW"/>
</dbReference>
<reference evidence="7" key="1">
    <citation type="submission" date="2018-05" db="EMBL/GenBank/DDBJ databases">
        <authorList>
            <person name="Lanie J.A."/>
            <person name="Ng W.-L."/>
            <person name="Kazmierczak K.M."/>
            <person name="Andrzejewski T.M."/>
            <person name="Davidsen T.M."/>
            <person name="Wayne K.J."/>
            <person name="Tettelin H."/>
            <person name="Glass J.I."/>
            <person name="Rusch D."/>
            <person name="Podicherti R."/>
            <person name="Tsui H.-C.T."/>
            <person name="Winkler M.E."/>
        </authorList>
    </citation>
    <scope>NUCLEOTIDE SEQUENCE</scope>
</reference>